<dbReference type="RefSeq" id="WP_104249317.1">
    <property type="nucleotide sequence ID" value="NZ_PSUD01000061.1"/>
</dbReference>
<dbReference type="Proteomes" id="UP000237881">
    <property type="component" value="Unassembled WGS sequence"/>
</dbReference>
<comment type="caution">
    <text evidence="1">The sequence shown here is derived from an EMBL/GenBank/DDBJ whole genome shotgun (WGS) entry which is preliminary data.</text>
</comment>
<protein>
    <recommendedName>
        <fullName evidence="3">XRE family transcriptional regulator</fullName>
    </recommendedName>
</protein>
<name>A0ABD6W5D7_RATRA</name>
<proteinExistence type="predicted"/>
<reference evidence="1 2" key="1">
    <citation type="submission" date="2018-02" db="EMBL/GenBank/DDBJ databases">
        <title>Bacteriophage NCPPB3778 and a type I-E CRISPR drive the evolution of the US Biological Select Agent, Rathayibacter toxicus.</title>
        <authorList>
            <person name="Davis E.W.II."/>
            <person name="Tabima J.F."/>
            <person name="Weisberg A.J."/>
            <person name="Lopes L.D."/>
            <person name="Wiseman M.S."/>
            <person name="Wiseman M.S."/>
            <person name="Pupko T."/>
            <person name="Belcher M.S."/>
            <person name="Sechler A.J."/>
            <person name="Tancos M.A."/>
            <person name="Schroeder B.K."/>
            <person name="Murray T.D."/>
            <person name="Luster D.G."/>
            <person name="Schneider W.L."/>
            <person name="Rogers E."/>
            <person name="Andreote F.D."/>
            <person name="Grunwald N.J."/>
            <person name="Putnam M.L."/>
            <person name="Chang J.H."/>
        </authorList>
    </citation>
    <scope>NUCLEOTIDE SEQUENCE [LARGE SCALE GENOMIC DNA]</scope>
    <source>
        <strain evidence="1 2">AY1I9</strain>
    </source>
</reference>
<evidence type="ECO:0008006" key="3">
    <source>
        <dbReference type="Google" id="ProtNLM"/>
    </source>
</evidence>
<accession>A0ABD6W5D7</accession>
<evidence type="ECO:0000313" key="1">
    <source>
        <dbReference type="EMBL" id="PPF09867.1"/>
    </source>
</evidence>
<gene>
    <name evidence="1" type="ORF">C5C04_14240</name>
</gene>
<organism evidence="1 2">
    <name type="scientific">Rathayibacter rathayi</name>
    <name type="common">Corynebacterium rathayi</name>
    <dbReference type="NCBI Taxonomy" id="33887"/>
    <lineage>
        <taxon>Bacteria</taxon>
        <taxon>Bacillati</taxon>
        <taxon>Actinomycetota</taxon>
        <taxon>Actinomycetes</taxon>
        <taxon>Micrococcales</taxon>
        <taxon>Microbacteriaceae</taxon>
        <taxon>Rathayibacter</taxon>
    </lineage>
</organism>
<evidence type="ECO:0000313" key="2">
    <source>
        <dbReference type="Proteomes" id="UP000237881"/>
    </source>
</evidence>
<dbReference type="AlphaFoldDB" id="A0ABD6W5D7"/>
<dbReference type="EMBL" id="PSUL01000057">
    <property type="protein sequence ID" value="PPF09867.1"/>
    <property type="molecule type" value="Genomic_DNA"/>
</dbReference>
<sequence>MPTQDSVRTSAHVDALEISPDDVIRQLTDVLSKPVVAFIFGKDERTITRWIENPELRLKPEDDRRARNTYQVYALLAPSEGPHTVRAWFMGMNPQLEDEAPAEGLAEGRYREVMAAARAYVNGG</sequence>